<evidence type="ECO:0000313" key="2">
    <source>
        <dbReference type="Proteomes" id="UP000275408"/>
    </source>
</evidence>
<dbReference type="EMBL" id="RCHS01002650">
    <property type="protein sequence ID" value="RMX46600.1"/>
    <property type="molecule type" value="Genomic_DNA"/>
</dbReference>
<name>A0A3M6TYX6_POCDA</name>
<dbReference type="Proteomes" id="UP000275408">
    <property type="component" value="Unassembled WGS sequence"/>
</dbReference>
<sequence length="223" mass="25948">MSFREYYLLSGPDRPSDRQECEIETLWNARESYGLCPWHCPDAHTVLVQLNTLSFPKSVITYTPQINMEIPPKLTKEDKQVRDYIKESGCKNIDKFLNPILKWHRQVARSRSEHCSNREKVAEVGNTETTSVPTYYNHPSNPKIKLRDVPGVRTKTQGAATYWENKKLDKCDGYLIFASGRFTENDELPKIRKDCLENLMGVESKLVDVYLISNRSPDKWDFR</sequence>
<comment type="caution">
    <text evidence="1">The sequence shown here is derived from an EMBL/GenBank/DDBJ whole genome shotgun (WGS) entry which is preliminary data.</text>
</comment>
<dbReference type="AlphaFoldDB" id="A0A3M6TYX6"/>
<dbReference type="InterPro" id="IPR027417">
    <property type="entry name" value="P-loop_NTPase"/>
</dbReference>
<dbReference type="InterPro" id="IPR051515">
    <property type="entry name" value="IRG"/>
</dbReference>
<dbReference type="InterPro" id="IPR007743">
    <property type="entry name" value="Immunity-related_GTPase-like"/>
</dbReference>
<dbReference type="PANTHER" id="PTHR32341">
    <property type="entry name" value="INTERFERON-INDUCIBLE GTPASE"/>
    <property type="match status" value="1"/>
</dbReference>
<dbReference type="Pfam" id="PF05049">
    <property type="entry name" value="IIGP"/>
    <property type="match status" value="1"/>
</dbReference>
<protein>
    <submittedName>
        <fullName evidence="1">Uncharacterized protein</fullName>
    </submittedName>
</protein>
<dbReference type="Gene3D" id="3.40.50.300">
    <property type="entry name" value="P-loop containing nucleotide triphosphate hydrolases"/>
    <property type="match status" value="1"/>
</dbReference>
<evidence type="ECO:0000313" key="1">
    <source>
        <dbReference type="EMBL" id="RMX46600.1"/>
    </source>
</evidence>
<dbReference type="GO" id="GO:0016020">
    <property type="term" value="C:membrane"/>
    <property type="evidence" value="ECO:0007669"/>
    <property type="project" value="InterPro"/>
</dbReference>
<dbReference type="PANTHER" id="PTHR32341:SF10">
    <property type="entry name" value="INTERFERON-INDUCIBLE GTPASE 5"/>
    <property type="match status" value="1"/>
</dbReference>
<keyword evidence="2" id="KW-1185">Reference proteome</keyword>
<accession>A0A3M6TYX6</accession>
<gene>
    <name evidence="1" type="ORF">pdam_00025531</name>
</gene>
<proteinExistence type="predicted"/>
<dbReference type="STRING" id="46731.A0A3M6TYX6"/>
<organism evidence="1 2">
    <name type="scientific">Pocillopora damicornis</name>
    <name type="common">Cauliflower coral</name>
    <name type="synonym">Millepora damicornis</name>
    <dbReference type="NCBI Taxonomy" id="46731"/>
    <lineage>
        <taxon>Eukaryota</taxon>
        <taxon>Metazoa</taxon>
        <taxon>Cnidaria</taxon>
        <taxon>Anthozoa</taxon>
        <taxon>Hexacorallia</taxon>
        <taxon>Scleractinia</taxon>
        <taxon>Astrocoeniina</taxon>
        <taxon>Pocilloporidae</taxon>
        <taxon>Pocillopora</taxon>
    </lineage>
</organism>
<reference evidence="1 2" key="1">
    <citation type="journal article" date="2018" name="Sci. Rep.">
        <title>Comparative analysis of the Pocillopora damicornis genome highlights role of immune system in coral evolution.</title>
        <authorList>
            <person name="Cunning R."/>
            <person name="Bay R.A."/>
            <person name="Gillette P."/>
            <person name="Baker A.C."/>
            <person name="Traylor-Knowles N."/>
        </authorList>
    </citation>
    <scope>NUCLEOTIDE SEQUENCE [LARGE SCALE GENOMIC DNA]</scope>
    <source>
        <strain evidence="1">RSMAS</strain>
        <tissue evidence="1">Whole animal</tissue>
    </source>
</reference>
<dbReference type="GO" id="GO:0005525">
    <property type="term" value="F:GTP binding"/>
    <property type="evidence" value="ECO:0007669"/>
    <property type="project" value="InterPro"/>
</dbReference>